<feature type="compositionally biased region" description="Low complexity" evidence="1">
    <location>
        <begin position="1"/>
        <end position="10"/>
    </location>
</feature>
<reference evidence="2" key="1">
    <citation type="submission" date="2022-02" db="EMBL/GenBank/DDBJ databases">
        <title>Atlantic sturgeon de novo genome assembly.</title>
        <authorList>
            <person name="Stock M."/>
            <person name="Klopp C."/>
            <person name="Guiguen Y."/>
            <person name="Cabau C."/>
            <person name="Parinello H."/>
            <person name="Santidrian Yebra-Pimentel E."/>
            <person name="Kuhl H."/>
            <person name="Dirks R.P."/>
            <person name="Guessner J."/>
            <person name="Wuertz S."/>
            <person name="Du K."/>
            <person name="Schartl M."/>
        </authorList>
    </citation>
    <scope>NUCLEOTIDE SEQUENCE</scope>
    <source>
        <strain evidence="2">STURGEONOMICS-FGT-2020</strain>
        <tissue evidence="2">Whole blood</tissue>
    </source>
</reference>
<comment type="caution">
    <text evidence="2">The sequence shown here is derived from an EMBL/GenBank/DDBJ whole genome shotgun (WGS) entry which is preliminary data.</text>
</comment>
<protein>
    <submittedName>
        <fullName evidence="2">Uncharacterized protein</fullName>
    </submittedName>
</protein>
<dbReference type="AlphaFoldDB" id="A0AAD8LTI1"/>
<evidence type="ECO:0000313" key="3">
    <source>
        <dbReference type="Proteomes" id="UP001230051"/>
    </source>
</evidence>
<evidence type="ECO:0000256" key="1">
    <source>
        <dbReference type="SAM" id="MobiDB-lite"/>
    </source>
</evidence>
<name>A0AAD8LTI1_ACIOX</name>
<dbReference type="EMBL" id="JAGXEW010000003">
    <property type="protein sequence ID" value="KAK1173564.1"/>
    <property type="molecule type" value="Genomic_DNA"/>
</dbReference>
<keyword evidence="3" id="KW-1185">Reference proteome</keyword>
<feature type="region of interest" description="Disordered" evidence="1">
    <location>
        <begin position="1"/>
        <end position="22"/>
    </location>
</feature>
<accession>A0AAD8LTI1</accession>
<dbReference type="Proteomes" id="UP001230051">
    <property type="component" value="Unassembled WGS sequence"/>
</dbReference>
<proteinExistence type="predicted"/>
<gene>
    <name evidence="2" type="ORF">AOXY_G3709</name>
</gene>
<organism evidence="2 3">
    <name type="scientific">Acipenser oxyrinchus oxyrinchus</name>
    <dbReference type="NCBI Taxonomy" id="40147"/>
    <lineage>
        <taxon>Eukaryota</taxon>
        <taxon>Metazoa</taxon>
        <taxon>Chordata</taxon>
        <taxon>Craniata</taxon>
        <taxon>Vertebrata</taxon>
        <taxon>Euteleostomi</taxon>
        <taxon>Actinopterygii</taxon>
        <taxon>Chondrostei</taxon>
        <taxon>Acipenseriformes</taxon>
        <taxon>Acipenseridae</taxon>
        <taxon>Acipenser</taxon>
    </lineage>
</organism>
<sequence length="95" mass="10771">MKGTAPLRILPAPPPRVQRSSYQHKRNVCVGALSLPDSADKQCRDQVKQTNSAKVYQTPQKEARKVPVTVLAGRKVQEPQLKESENYIYQLIWIT</sequence>
<evidence type="ECO:0000313" key="2">
    <source>
        <dbReference type="EMBL" id="KAK1173564.1"/>
    </source>
</evidence>